<dbReference type="InterPro" id="IPR036779">
    <property type="entry name" value="LysM_dom_sf"/>
</dbReference>
<feature type="compositionally biased region" description="Low complexity" evidence="1">
    <location>
        <begin position="225"/>
        <end position="242"/>
    </location>
</feature>
<protein>
    <submittedName>
        <fullName evidence="4">Peptidoglycan-binding protein LysM</fullName>
    </submittedName>
</protein>
<dbReference type="SMART" id="SM00257">
    <property type="entry name" value="LysM"/>
    <property type="match status" value="1"/>
</dbReference>
<feature type="compositionally biased region" description="Polar residues" evidence="1">
    <location>
        <begin position="173"/>
        <end position="209"/>
    </location>
</feature>
<reference evidence="5" key="1">
    <citation type="submission" date="2020-08" db="EMBL/GenBank/DDBJ databases">
        <title>Complete genome sequence of Streptococcus mitis strain Nm-65.</title>
        <authorList>
            <person name="Tabata A."/>
            <person name="Ohkuni H."/>
            <person name="Nagamune H."/>
        </authorList>
    </citation>
    <scope>NUCLEOTIDE SEQUENCE [LARGE SCALE GENOMIC DNA]</scope>
    <source>
        <strain evidence="5">Nm-65</strain>
    </source>
</reference>
<dbReference type="SUPFAM" id="SSF54106">
    <property type="entry name" value="LysM domain"/>
    <property type="match status" value="1"/>
</dbReference>
<evidence type="ECO:0000313" key="5">
    <source>
        <dbReference type="Proteomes" id="UP000516106"/>
    </source>
</evidence>
<dbReference type="PROSITE" id="PS51782">
    <property type="entry name" value="LYSM"/>
    <property type="match status" value="1"/>
</dbReference>
<dbReference type="AlphaFoldDB" id="A0A7G1IVR2"/>
<evidence type="ECO:0000256" key="2">
    <source>
        <dbReference type="SAM" id="SignalP"/>
    </source>
</evidence>
<sequence length="389" mass="41603">MLLASTVALSFATVLATQAEEVFWTARSVEQIQNDLTKTDNKRSYTIQYGDTLSTIAEALGVDVTVLANLNKITNMDLIFPETVLTTTVNEAEEVTEVEIQTPQADSSEEVTTATADLTTNQVTVDDQTVQVADLSQPISEAPKAVETTSTKEVATSSEVTETVTASEEVAPSTDSTTPEGQTAETTSLAPQATTLAEKQETQASTQAKSAVEATITPVEEKATETTATSLEETSSNEATTAVPTYQPEEKKTVSTTYVAPAATDYAGLAVAKSENAGLQPQTAAFKEEIANLFGITSFSGYRPGDSGDHGKGLAIDFMVPESSELGDKVAEYAIQNMASRGISYIIWKQRFYAPFDSKYGPANTWNPMPDRGSVTENHYDHVHVSMNG</sequence>
<feature type="signal peptide" evidence="2">
    <location>
        <begin position="1"/>
        <end position="19"/>
    </location>
</feature>
<dbReference type="EMBL" id="AP023349">
    <property type="protein sequence ID" value="BCJ11434.1"/>
    <property type="molecule type" value="Genomic_DNA"/>
</dbReference>
<feature type="chain" id="PRO_5028958858" evidence="2">
    <location>
        <begin position="20"/>
        <end position="389"/>
    </location>
</feature>
<proteinExistence type="predicted"/>
<dbReference type="InterPro" id="IPR058593">
    <property type="entry name" value="ARB_07466-like_C"/>
</dbReference>
<keyword evidence="2" id="KW-0732">Signal</keyword>
<organism evidence="4 5">
    <name type="scientific">Streptococcus mitis</name>
    <dbReference type="NCBI Taxonomy" id="28037"/>
    <lineage>
        <taxon>Bacteria</taxon>
        <taxon>Bacillati</taxon>
        <taxon>Bacillota</taxon>
        <taxon>Bacilli</taxon>
        <taxon>Lactobacillales</taxon>
        <taxon>Streptococcaceae</taxon>
        <taxon>Streptococcus</taxon>
        <taxon>Streptococcus mitis group</taxon>
    </lineage>
</organism>
<gene>
    <name evidence="4" type="ORF">SMNM65_18660</name>
</gene>
<dbReference type="CDD" id="cd00118">
    <property type="entry name" value="LysM"/>
    <property type="match status" value="1"/>
</dbReference>
<dbReference type="Pfam" id="PF01476">
    <property type="entry name" value="LysM"/>
    <property type="match status" value="1"/>
</dbReference>
<dbReference type="Proteomes" id="UP000516106">
    <property type="component" value="Chromosome"/>
</dbReference>
<dbReference type="InterPro" id="IPR018392">
    <property type="entry name" value="LysM"/>
</dbReference>
<feature type="compositionally biased region" description="Low complexity" evidence="1">
    <location>
        <begin position="145"/>
        <end position="171"/>
    </location>
</feature>
<dbReference type="Pfam" id="PF26571">
    <property type="entry name" value="VldE"/>
    <property type="match status" value="1"/>
</dbReference>
<evidence type="ECO:0000259" key="3">
    <source>
        <dbReference type="PROSITE" id="PS51782"/>
    </source>
</evidence>
<accession>A0A7G1IVR2</accession>
<evidence type="ECO:0000256" key="1">
    <source>
        <dbReference type="SAM" id="MobiDB-lite"/>
    </source>
</evidence>
<feature type="region of interest" description="Disordered" evidence="1">
    <location>
        <begin position="141"/>
        <end position="248"/>
    </location>
</feature>
<dbReference type="Gene3D" id="3.10.350.10">
    <property type="entry name" value="LysM domain"/>
    <property type="match status" value="1"/>
</dbReference>
<evidence type="ECO:0000313" key="4">
    <source>
        <dbReference type="EMBL" id="BCJ11434.1"/>
    </source>
</evidence>
<name>A0A7G1IVR2_STRMT</name>
<feature type="domain" description="LysM" evidence="3">
    <location>
        <begin position="43"/>
        <end position="87"/>
    </location>
</feature>